<organism evidence="7 8">
    <name type="scientific">Aquabacter spiritensis</name>
    <dbReference type="NCBI Taxonomy" id="933073"/>
    <lineage>
        <taxon>Bacteria</taxon>
        <taxon>Pseudomonadati</taxon>
        <taxon>Pseudomonadota</taxon>
        <taxon>Alphaproteobacteria</taxon>
        <taxon>Hyphomicrobiales</taxon>
        <taxon>Xanthobacteraceae</taxon>
        <taxon>Aquabacter</taxon>
    </lineage>
</organism>
<gene>
    <name evidence="7" type="ORF">EDC64_107178</name>
</gene>
<dbReference type="Proteomes" id="UP000294664">
    <property type="component" value="Unassembled WGS sequence"/>
</dbReference>
<protein>
    <submittedName>
        <fullName evidence="7">Glyoxylase-like metal-dependent hydrolase (Beta-lactamase superfamily II)</fullName>
    </submittedName>
</protein>
<dbReference type="Gene3D" id="3.60.15.10">
    <property type="entry name" value="Ribonuclease Z/Hydroxyacylglutathione hydrolase-like"/>
    <property type="match status" value="1"/>
</dbReference>
<feature type="domain" description="Metallo-beta-lactamase" evidence="6">
    <location>
        <begin position="39"/>
        <end position="239"/>
    </location>
</feature>
<dbReference type="PANTHER" id="PTHR42978">
    <property type="entry name" value="QUORUM-QUENCHING LACTONASE YTNP-RELATED-RELATED"/>
    <property type="match status" value="1"/>
</dbReference>
<dbReference type="EMBL" id="SMAI01000007">
    <property type="protein sequence ID" value="TCT04361.1"/>
    <property type="molecule type" value="Genomic_DNA"/>
</dbReference>
<comment type="similarity">
    <text evidence="2">Belongs to the metallo-beta-lactamase superfamily.</text>
</comment>
<dbReference type="InterPro" id="IPR051013">
    <property type="entry name" value="MBL_superfamily_lactonases"/>
</dbReference>
<evidence type="ECO:0000313" key="8">
    <source>
        <dbReference type="Proteomes" id="UP000294664"/>
    </source>
</evidence>
<name>A0A4R3LUZ2_9HYPH</name>
<accession>A0A4R3LUZ2</accession>
<evidence type="ECO:0000259" key="6">
    <source>
        <dbReference type="SMART" id="SM00849"/>
    </source>
</evidence>
<keyword evidence="3" id="KW-0479">Metal-binding</keyword>
<dbReference type="CDD" id="cd07729">
    <property type="entry name" value="AHL_lactonase_MBL-fold"/>
    <property type="match status" value="1"/>
</dbReference>
<evidence type="ECO:0000256" key="4">
    <source>
        <dbReference type="ARBA" id="ARBA00022801"/>
    </source>
</evidence>
<dbReference type="InterPro" id="IPR001279">
    <property type="entry name" value="Metallo-B-lactamas"/>
</dbReference>
<sequence length="274" mass="30215">MDQDLPCYRLYAIKYAERAARRAEHFIGGDTRDEALNMDYVVWVAVSDTRTLLIDTGFSAATAARRKRAVLRCPIASLALIGLAPGDVTEVLTTHLHYDHAGNTDLLPGATFHLQESELRFVVGPDMRYRYFSLGYEIEDVLAMVRLNFAGRLTLHDGPYALGPGLEVGVAPGHSVGLQYLRIHTARGWVTLAGDVVSFFDNLRRHRPFVAAVDVSAMLRAYDAVRATVPSLDFLIPGHDPEVMRAYPPAAPDLAGIVARLDLPPRTPIPDGRR</sequence>
<keyword evidence="5" id="KW-0862">Zinc</keyword>
<dbReference type="SMART" id="SM00849">
    <property type="entry name" value="Lactamase_B"/>
    <property type="match status" value="1"/>
</dbReference>
<evidence type="ECO:0000256" key="2">
    <source>
        <dbReference type="ARBA" id="ARBA00007749"/>
    </source>
</evidence>
<reference evidence="7 8" key="1">
    <citation type="submission" date="2019-03" db="EMBL/GenBank/DDBJ databases">
        <title>Genomic Encyclopedia of Type Strains, Phase IV (KMG-IV): sequencing the most valuable type-strain genomes for metagenomic binning, comparative biology and taxonomic classification.</title>
        <authorList>
            <person name="Goeker M."/>
        </authorList>
    </citation>
    <scope>NUCLEOTIDE SEQUENCE [LARGE SCALE GENOMIC DNA]</scope>
    <source>
        <strain evidence="7 8">DSM 9035</strain>
    </source>
</reference>
<keyword evidence="4 7" id="KW-0378">Hydrolase</keyword>
<evidence type="ECO:0000256" key="1">
    <source>
        <dbReference type="ARBA" id="ARBA00001947"/>
    </source>
</evidence>
<dbReference type="GO" id="GO:0016787">
    <property type="term" value="F:hydrolase activity"/>
    <property type="evidence" value="ECO:0007669"/>
    <property type="project" value="UniProtKB-KW"/>
</dbReference>
<dbReference type="OrthoDB" id="9773738at2"/>
<keyword evidence="8" id="KW-1185">Reference proteome</keyword>
<dbReference type="PANTHER" id="PTHR42978:SF7">
    <property type="entry name" value="METALLO-HYDROLASE RV2300C-RELATED"/>
    <property type="match status" value="1"/>
</dbReference>
<dbReference type="AlphaFoldDB" id="A0A4R3LUZ2"/>
<dbReference type="InterPro" id="IPR036866">
    <property type="entry name" value="RibonucZ/Hydroxyglut_hydro"/>
</dbReference>
<dbReference type="Pfam" id="PF00753">
    <property type="entry name" value="Lactamase_B"/>
    <property type="match status" value="1"/>
</dbReference>
<evidence type="ECO:0000313" key="7">
    <source>
        <dbReference type="EMBL" id="TCT04361.1"/>
    </source>
</evidence>
<dbReference type="RefSeq" id="WP_132031943.1">
    <property type="nucleotide sequence ID" value="NZ_SMAI01000007.1"/>
</dbReference>
<comment type="caution">
    <text evidence="7">The sequence shown here is derived from an EMBL/GenBank/DDBJ whole genome shotgun (WGS) entry which is preliminary data.</text>
</comment>
<evidence type="ECO:0000256" key="3">
    <source>
        <dbReference type="ARBA" id="ARBA00022723"/>
    </source>
</evidence>
<evidence type="ECO:0000256" key="5">
    <source>
        <dbReference type="ARBA" id="ARBA00022833"/>
    </source>
</evidence>
<dbReference type="GO" id="GO:0046872">
    <property type="term" value="F:metal ion binding"/>
    <property type="evidence" value="ECO:0007669"/>
    <property type="project" value="UniProtKB-KW"/>
</dbReference>
<comment type="cofactor">
    <cofactor evidence="1">
        <name>Zn(2+)</name>
        <dbReference type="ChEBI" id="CHEBI:29105"/>
    </cofactor>
</comment>
<proteinExistence type="inferred from homology"/>
<dbReference type="SUPFAM" id="SSF56281">
    <property type="entry name" value="Metallo-hydrolase/oxidoreductase"/>
    <property type="match status" value="1"/>
</dbReference>